<comment type="cofactor">
    <cofactor evidence="8">
        <name>[2Fe-2S] cluster</name>
        <dbReference type="ChEBI" id="CHEBI:190135"/>
    </cofactor>
</comment>
<dbReference type="PANTHER" id="PTHR10371:SF3">
    <property type="entry name" value="NADH DEHYDROGENASE [UBIQUINONE] FLAVOPROTEIN 2, MITOCHONDRIAL"/>
    <property type="match status" value="1"/>
</dbReference>
<keyword evidence="6 9" id="KW-0411">Iron-sulfur</keyword>
<accession>A0A5S6R3Z6</accession>
<dbReference type="GO" id="GO:0008137">
    <property type="term" value="F:NADH dehydrogenase (ubiquinone) activity"/>
    <property type="evidence" value="ECO:0007669"/>
    <property type="project" value="UniProtKB-ARBA"/>
</dbReference>
<dbReference type="GO" id="GO:0098796">
    <property type="term" value="C:membrane protein complex"/>
    <property type="evidence" value="ECO:0007669"/>
    <property type="project" value="UniProtKB-ARBA"/>
</dbReference>
<dbReference type="PANTHER" id="PTHR10371">
    <property type="entry name" value="NADH DEHYDROGENASE UBIQUINONE FLAVOPROTEIN 2, MITOCHONDRIAL"/>
    <property type="match status" value="1"/>
</dbReference>
<dbReference type="WBParaSite" id="TMUE_3000014153.1">
    <property type="protein sequence ID" value="TMUE_3000014153.1"/>
    <property type="gene ID" value="WBGene00293229"/>
</dbReference>
<dbReference type="AlphaFoldDB" id="A0A5S6R3Z6"/>
<dbReference type="FunFam" id="3.40.30.10:FF:000022">
    <property type="entry name" value="NADH dehydrogenase flavoprotein 2, mitochondrial"/>
    <property type="match status" value="1"/>
</dbReference>
<dbReference type="GO" id="GO:0046872">
    <property type="term" value="F:metal ion binding"/>
    <property type="evidence" value="ECO:0007669"/>
    <property type="project" value="UniProtKB-KW"/>
</dbReference>
<dbReference type="GO" id="GO:0051537">
    <property type="term" value="F:2 iron, 2 sulfur cluster binding"/>
    <property type="evidence" value="ECO:0007669"/>
    <property type="project" value="UniProtKB-KW"/>
</dbReference>
<evidence type="ECO:0000256" key="6">
    <source>
        <dbReference type="ARBA" id="ARBA00023014"/>
    </source>
</evidence>
<dbReference type="Gene3D" id="3.40.30.10">
    <property type="entry name" value="Glutaredoxin"/>
    <property type="match status" value="1"/>
</dbReference>
<evidence type="ECO:0000256" key="10">
    <source>
        <dbReference type="SAM" id="MobiDB-lite"/>
    </source>
</evidence>
<evidence type="ECO:0000256" key="2">
    <source>
        <dbReference type="ARBA" id="ARBA00022714"/>
    </source>
</evidence>
<evidence type="ECO:0000313" key="11">
    <source>
        <dbReference type="Proteomes" id="UP000046395"/>
    </source>
</evidence>
<dbReference type="Proteomes" id="UP000046395">
    <property type="component" value="Unassembled WGS sequence"/>
</dbReference>
<organism evidence="11 12">
    <name type="scientific">Trichuris muris</name>
    <name type="common">Mouse whipworm</name>
    <dbReference type="NCBI Taxonomy" id="70415"/>
    <lineage>
        <taxon>Eukaryota</taxon>
        <taxon>Metazoa</taxon>
        <taxon>Ecdysozoa</taxon>
        <taxon>Nematoda</taxon>
        <taxon>Enoplea</taxon>
        <taxon>Dorylaimia</taxon>
        <taxon>Trichinellida</taxon>
        <taxon>Trichuridae</taxon>
        <taxon>Trichuris</taxon>
    </lineage>
</organism>
<dbReference type="FunFam" id="1.10.10.1590:FF:000001">
    <property type="entry name" value="NADH-quinone oxidoreductase subunit E"/>
    <property type="match status" value="1"/>
</dbReference>
<dbReference type="GO" id="GO:0003954">
    <property type="term" value="F:NADH dehydrogenase activity"/>
    <property type="evidence" value="ECO:0007669"/>
    <property type="project" value="TreeGrafter"/>
</dbReference>
<evidence type="ECO:0000256" key="7">
    <source>
        <dbReference type="ARBA" id="ARBA00023027"/>
    </source>
</evidence>
<feature type="binding site" evidence="9">
    <location>
        <position position="160"/>
    </location>
    <ligand>
        <name>[2Fe-2S] cluster</name>
        <dbReference type="ChEBI" id="CHEBI:190135"/>
    </ligand>
</feature>
<keyword evidence="4" id="KW-1278">Translocase</keyword>
<reference evidence="12" key="1">
    <citation type="submission" date="2019-12" db="UniProtKB">
        <authorList>
            <consortium name="WormBaseParasite"/>
        </authorList>
    </citation>
    <scope>IDENTIFICATION</scope>
</reference>
<evidence type="ECO:0000313" key="12">
    <source>
        <dbReference type="WBParaSite" id="TMUE_3000014153.1"/>
    </source>
</evidence>
<dbReference type="GO" id="GO:1902494">
    <property type="term" value="C:catalytic complex"/>
    <property type="evidence" value="ECO:0007669"/>
    <property type="project" value="UniProtKB-ARBA"/>
</dbReference>
<keyword evidence="5 9" id="KW-0408">Iron</keyword>
<dbReference type="Pfam" id="PF01257">
    <property type="entry name" value="2Fe-2S_thioredx"/>
    <property type="match status" value="1"/>
</dbReference>
<sequence length="233" mass="26010">MLRLAIRRAVSVNHIRLSHDAVYVHRDSPENNPTTPFEFTAENMERIQAIKAMYPAAHKSAAILPVLDIAQRQHGWLPITVMNKVAEVIGVPRMRIYEVATFYTMYNRKPMGKHHVQVCTTTPCMLRGAEDVLRRAEKHLGIHAGQTTADGKFTLSEVECLGACANAPMMQIDDDYYEDLTLQDTVRILDEMKNGKRPKAGPQSGRLAAEPVTGLTTLKSKPYGPGFGVRKDL</sequence>
<feature type="region of interest" description="Disordered" evidence="10">
    <location>
        <begin position="193"/>
        <end position="233"/>
    </location>
</feature>
<feature type="binding site" evidence="9">
    <location>
        <position position="124"/>
    </location>
    <ligand>
        <name>[2Fe-2S] cluster</name>
        <dbReference type="ChEBI" id="CHEBI:190135"/>
    </ligand>
</feature>
<keyword evidence="7" id="KW-0520">NAD</keyword>
<feature type="binding site" evidence="9">
    <location>
        <position position="164"/>
    </location>
    <ligand>
        <name>[2Fe-2S] cluster</name>
        <dbReference type="ChEBI" id="CHEBI:190135"/>
    </ligand>
</feature>
<comment type="cofactor">
    <cofactor evidence="9">
        <name>[2Fe-2S] cluster</name>
        <dbReference type="ChEBI" id="CHEBI:190135"/>
    </cofactor>
    <text evidence="9">Binds 1 [2Fe-2S] cluster.</text>
</comment>
<protein>
    <submittedName>
        <fullName evidence="12">NADH dehydrogenase [ubiquinone] flavoprotein 2, mitochondrial</fullName>
    </submittedName>
</protein>
<evidence type="ECO:0000256" key="1">
    <source>
        <dbReference type="ARBA" id="ARBA00010643"/>
    </source>
</evidence>
<dbReference type="NCBIfam" id="NF005725">
    <property type="entry name" value="PRK07539.1-5"/>
    <property type="match status" value="1"/>
</dbReference>
<dbReference type="STRING" id="70415.A0A5S6R3Z6"/>
<evidence type="ECO:0000256" key="4">
    <source>
        <dbReference type="ARBA" id="ARBA00022967"/>
    </source>
</evidence>
<dbReference type="InterPro" id="IPR002023">
    <property type="entry name" value="NuoE-like"/>
</dbReference>
<keyword evidence="2 9" id="KW-0001">2Fe-2S</keyword>
<dbReference type="NCBIfam" id="TIGR01958">
    <property type="entry name" value="nuoE_fam"/>
    <property type="match status" value="1"/>
</dbReference>
<dbReference type="InterPro" id="IPR041921">
    <property type="entry name" value="NuoE_N"/>
</dbReference>
<evidence type="ECO:0000256" key="9">
    <source>
        <dbReference type="PIRSR" id="PIRSR000216-1"/>
    </source>
</evidence>
<dbReference type="SUPFAM" id="SSF52833">
    <property type="entry name" value="Thioredoxin-like"/>
    <property type="match status" value="1"/>
</dbReference>
<comment type="similarity">
    <text evidence="1">Belongs to the complex I 24 kDa subunit family.</text>
</comment>
<evidence type="ECO:0000256" key="8">
    <source>
        <dbReference type="ARBA" id="ARBA00034078"/>
    </source>
</evidence>
<dbReference type="InterPro" id="IPR042128">
    <property type="entry name" value="NuoE_dom"/>
</dbReference>
<dbReference type="GO" id="GO:0005743">
    <property type="term" value="C:mitochondrial inner membrane"/>
    <property type="evidence" value="ECO:0007669"/>
    <property type="project" value="UniProtKB-ARBA"/>
</dbReference>
<dbReference type="CDD" id="cd03064">
    <property type="entry name" value="TRX_Fd_NuoE"/>
    <property type="match status" value="1"/>
</dbReference>
<dbReference type="Gene3D" id="1.10.10.1590">
    <property type="entry name" value="NADH-quinone oxidoreductase subunit E"/>
    <property type="match status" value="1"/>
</dbReference>
<dbReference type="InterPro" id="IPR036249">
    <property type="entry name" value="Thioredoxin-like_sf"/>
</dbReference>
<evidence type="ECO:0000256" key="3">
    <source>
        <dbReference type="ARBA" id="ARBA00022723"/>
    </source>
</evidence>
<keyword evidence="11" id="KW-1185">Reference proteome</keyword>
<proteinExistence type="inferred from homology"/>
<dbReference type="GO" id="GO:0006120">
    <property type="term" value="P:mitochondrial electron transport, NADH to ubiquinone"/>
    <property type="evidence" value="ECO:0007669"/>
    <property type="project" value="UniProtKB-ARBA"/>
</dbReference>
<dbReference type="PIRSF" id="PIRSF000216">
    <property type="entry name" value="NADH_DH_24kDa"/>
    <property type="match status" value="1"/>
</dbReference>
<name>A0A5S6R3Z6_TRIMR</name>
<keyword evidence="3 9" id="KW-0479">Metal-binding</keyword>
<evidence type="ECO:0000256" key="5">
    <source>
        <dbReference type="ARBA" id="ARBA00023004"/>
    </source>
</evidence>
<dbReference type="NCBIfam" id="NF005722">
    <property type="entry name" value="PRK07539.1-2"/>
    <property type="match status" value="1"/>
</dbReference>
<feature type="binding site" evidence="9">
    <location>
        <position position="119"/>
    </location>
    <ligand>
        <name>[2Fe-2S] cluster</name>
        <dbReference type="ChEBI" id="CHEBI:190135"/>
    </ligand>
</feature>
<dbReference type="PROSITE" id="PS01099">
    <property type="entry name" value="COMPLEX1_24K"/>
    <property type="match status" value="1"/>
</dbReference>